<dbReference type="EMBL" id="CADEAL010002846">
    <property type="protein sequence ID" value="CAB1442428.1"/>
    <property type="molecule type" value="Genomic_DNA"/>
</dbReference>
<dbReference type="Proteomes" id="UP001153269">
    <property type="component" value="Unassembled WGS sequence"/>
</dbReference>
<proteinExistence type="predicted"/>
<keyword evidence="3" id="KW-1185">Reference proteome</keyword>
<dbReference type="AlphaFoldDB" id="A0A9N7YS46"/>
<evidence type="ECO:0000256" key="1">
    <source>
        <dbReference type="SAM" id="MobiDB-lite"/>
    </source>
</evidence>
<feature type="region of interest" description="Disordered" evidence="1">
    <location>
        <begin position="85"/>
        <end position="106"/>
    </location>
</feature>
<organism evidence="2 3">
    <name type="scientific">Pleuronectes platessa</name>
    <name type="common">European plaice</name>
    <dbReference type="NCBI Taxonomy" id="8262"/>
    <lineage>
        <taxon>Eukaryota</taxon>
        <taxon>Metazoa</taxon>
        <taxon>Chordata</taxon>
        <taxon>Craniata</taxon>
        <taxon>Vertebrata</taxon>
        <taxon>Euteleostomi</taxon>
        <taxon>Actinopterygii</taxon>
        <taxon>Neopterygii</taxon>
        <taxon>Teleostei</taxon>
        <taxon>Neoteleostei</taxon>
        <taxon>Acanthomorphata</taxon>
        <taxon>Carangaria</taxon>
        <taxon>Pleuronectiformes</taxon>
        <taxon>Pleuronectoidei</taxon>
        <taxon>Pleuronectidae</taxon>
        <taxon>Pleuronectes</taxon>
    </lineage>
</organism>
<evidence type="ECO:0000313" key="2">
    <source>
        <dbReference type="EMBL" id="CAB1442428.1"/>
    </source>
</evidence>
<sequence>MWPSFRATQLVLLTELHEKTKNTPCASLWAECSSPRSVRLCSGGDAAVAHSHISSPPPCHPHPVGEPISGFCVASACVWREQERAREMMGESVEATGEEEERQRRG</sequence>
<reference evidence="2" key="1">
    <citation type="submission" date="2020-03" db="EMBL/GenBank/DDBJ databases">
        <authorList>
            <person name="Weist P."/>
        </authorList>
    </citation>
    <scope>NUCLEOTIDE SEQUENCE</scope>
</reference>
<name>A0A9N7YS46_PLEPL</name>
<accession>A0A9N7YS46</accession>
<comment type="caution">
    <text evidence="2">The sequence shown here is derived from an EMBL/GenBank/DDBJ whole genome shotgun (WGS) entry which is preliminary data.</text>
</comment>
<evidence type="ECO:0000313" key="3">
    <source>
        <dbReference type="Proteomes" id="UP001153269"/>
    </source>
</evidence>
<gene>
    <name evidence="2" type="ORF">PLEPLA_LOCUS30098</name>
</gene>
<protein>
    <submittedName>
        <fullName evidence="2">Uncharacterized protein</fullName>
    </submittedName>
</protein>